<dbReference type="AlphaFoldDB" id="A0A1H6ZV09"/>
<gene>
    <name evidence="2" type="ORF">SAMN05192553_105117</name>
</gene>
<dbReference type="OrthoDB" id="1387476at2"/>
<feature type="domain" description="SMEK" evidence="1">
    <location>
        <begin position="8"/>
        <end position="146"/>
    </location>
</feature>
<dbReference type="InterPro" id="IPR047740">
    <property type="entry name" value="SMEK_dom"/>
</dbReference>
<proteinExistence type="predicted"/>
<evidence type="ECO:0000313" key="3">
    <source>
        <dbReference type="Proteomes" id="UP000199403"/>
    </source>
</evidence>
<reference evidence="3" key="1">
    <citation type="submission" date="2016-10" db="EMBL/GenBank/DDBJ databases">
        <authorList>
            <person name="Varghese N."/>
            <person name="Submissions S."/>
        </authorList>
    </citation>
    <scope>NUCLEOTIDE SEQUENCE [LARGE SCALE GENOMIC DNA]</scope>
    <source>
        <strain evidence="3">IBRC-M 10761</strain>
    </source>
</reference>
<organism evidence="2 3">
    <name type="scientific">Cyclobacterium xiamenense</name>
    <dbReference type="NCBI Taxonomy" id="1297121"/>
    <lineage>
        <taxon>Bacteria</taxon>
        <taxon>Pseudomonadati</taxon>
        <taxon>Bacteroidota</taxon>
        <taxon>Cytophagia</taxon>
        <taxon>Cytophagales</taxon>
        <taxon>Cyclobacteriaceae</taxon>
        <taxon>Cyclobacterium</taxon>
    </lineage>
</organism>
<dbReference type="InterPro" id="IPR027417">
    <property type="entry name" value="P-loop_NTPase"/>
</dbReference>
<evidence type="ECO:0000259" key="1">
    <source>
        <dbReference type="Pfam" id="PF21941"/>
    </source>
</evidence>
<dbReference type="SUPFAM" id="SSF52540">
    <property type="entry name" value="P-loop containing nucleoside triphosphate hydrolases"/>
    <property type="match status" value="1"/>
</dbReference>
<dbReference type="RefSeq" id="WP_092176427.1">
    <property type="nucleotide sequence ID" value="NZ_FNZH01000005.1"/>
</dbReference>
<sequence>MREIPQEIEGLITTYFSQLRKDADNGWTNAYKKAEDFYCRFLNKVYGWNLYNRNYHKKNESDIDLATYDKNITVQVTAQKDNKKGKIERTIKGFKNRKIKQGYKSLYIAFFEDLSESEKENDFNDATINFSNEKNILTPSSLKAYIQSNFTYQEQLDVYNFLKQELFPQEEGVQSIACIRSIDQAFDKTDEFYSNSKFLENNWIVLSKHEFQLFKNIRKNSKVNLYEGEQNYLLVGSSCSGKTTFSLFVASMLAKQTLIKSFYLKVTEATRLSDVKKELVILNNQFSFLIIDDIQNNINFSDELFVELKNFNQIQTIFLSRNTSIIDDEFNGQIYHRKFVWKKRYNNQITCDENRIRELVQNRKRFYTQRHPDKAYEIGDLNKVLELVNFNLLKLSILLHFWGKDGGLLSDFDNEILNERFYNSYDFKNKDEIQLTLRYASVYSYNIPFQPQLPFSDANGLTVFERLKDKGLFFKEDKFFVFHHTAFADLIAQSIISQFPDLKSKGVAGVKKKQIIDYLSAIDSLPENFGTLVQNLSENGDSKIVAEILNMPNIKSSILEYYLELKPLPFNFSNTLIIVGGLTDNSLLGDLLNDREFTKRVISYYSLKSYASQKELLKLLREYELLNHNSKKAFLEDFESMMPFHKIRVFEQDGYHLKNEILSFKEVLGEMETQIGQSVDNIQIKTFVKETPINELTLGIYQDRKNQKLTIQRLFVLDFSFWMEKFYSAPFSLLGNCLAELKKTDVARQLAFDIYKNLSVDLLLQSALEDKNKPVKISKSLNELINFRAFDNNQKLDELLNRLIADKAFYAKISQLSLTDFARFLSDIYDINKEVARSIFSSRTSNEIAEKLIRDKESLYSVTQIINNLNKVSSESAKEILLKLINAESFLSNEKLTDLNGLHEFKQCLKGYNLYLKKESIETVAESTVDALLNETDLTKVAKTLPGFKKNKDVLIRVFSSNQFSVSNFVRIAKNEDFRISHLQQILPKLIDADLELGHKIYTSLSDEYFIKPSNRTYFQGVCHAIFSFVKIDKQYSNKYQVASTKTQSILKTLCTNRTSTFLRKARNTEIDKFLNGFQQTWIISEELTRHYLTPILVDKAKESKKENVNLSTFGQGIKRLIDLDKDEHLTIAKQLFETYRPILKQTTKNLDIRKISYGLEQLSILANEVDLFAQEISEIIEDKCKIERNRDDFKTGALPELTKALKGKNGKKIIEKVTKL</sequence>
<protein>
    <recommendedName>
        <fullName evidence="1">SMEK domain-containing protein</fullName>
    </recommendedName>
</protein>
<name>A0A1H6ZV09_9BACT</name>
<evidence type="ECO:0000313" key="2">
    <source>
        <dbReference type="EMBL" id="SEJ56486.1"/>
    </source>
</evidence>
<dbReference type="Pfam" id="PF21941">
    <property type="entry name" value="SMEK_N"/>
    <property type="match status" value="1"/>
</dbReference>
<dbReference type="STRING" id="1416801.SAMN05192553_105117"/>
<dbReference type="EMBL" id="FNZH01000005">
    <property type="protein sequence ID" value="SEJ56486.1"/>
    <property type="molecule type" value="Genomic_DNA"/>
</dbReference>
<dbReference type="NCBIfam" id="NF033859">
    <property type="entry name" value="SMEK_N"/>
    <property type="match status" value="1"/>
</dbReference>
<keyword evidence="3" id="KW-1185">Reference proteome</keyword>
<dbReference type="Proteomes" id="UP000199403">
    <property type="component" value="Unassembled WGS sequence"/>
</dbReference>
<accession>A0A1H6ZV09</accession>